<evidence type="ECO:0000256" key="1">
    <source>
        <dbReference type="ARBA" id="ARBA00022485"/>
    </source>
</evidence>
<dbReference type="SMART" id="SM00926">
    <property type="entry name" value="Molybdop_Fe4S4"/>
    <property type="match status" value="1"/>
</dbReference>
<proteinExistence type="predicted"/>
<dbReference type="InterPro" id="IPR050123">
    <property type="entry name" value="Prok_molybdopt-oxidoreductase"/>
</dbReference>
<evidence type="ECO:0000256" key="4">
    <source>
        <dbReference type="ARBA" id="ARBA00023014"/>
    </source>
</evidence>
<evidence type="ECO:0000259" key="5">
    <source>
        <dbReference type="PROSITE" id="PS51669"/>
    </source>
</evidence>
<dbReference type="EMBL" id="QUAH01000001">
    <property type="protein sequence ID" value="RFT17009.1"/>
    <property type="molecule type" value="Genomic_DNA"/>
</dbReference>
<dbReference type="InterPro" id="IPR009010">
    <property type="entry name" value="Asp_de-COase-like_dom_sf"/>
</dbReference>
<keyword evidence="4" id="KW-0411">Iron-sulfur</keyword>
<protein>
    <submittedName>
        <fullName evidence="6">Formate dehydrogenase alpha subunit FdhF, molybdenum-dependent</fullName>
    </submittedName>
</protein>
<feature type="domain" description="4Fe-4S Mo/W bis-MGD-type" evidence="5">
    <location>
        <begin position="1"/>
        <end position="57"/>
    </location>
</feature>
<dbReference type="Gene3D" id="3.40.50.740">
    <property type="match status" value="1"/>
</dbReference>
<keyword evidence="3" id="KW-0408">Iron</keyword>
<sequence length="672" mass="75565">MSYYRGICNFCGTGCGHLLQVEGNRVRGVYPLPGHPLSRGRLCVRGWHIHELLQTEERITSPLIREGNSFRPVSFDEAVDFTASRLKTFSGREVAFLGSPRASNEENYLFGKFARAVMKSNNLSLTSDAGLEESSRVLLEGCGLPAMTGSLSALRQADFILVVGGDLTKQNPIIASEIHFARRSGTFVATISPRKTQMARLSQKHLRPNPGTIWLLLEALARALRTEGLVRGDDLEERVENARQYLEYLDSLDLKQASESTGVEEQEIISLARKFYESESAFAFYPVGIQSLDRRSMSALLNLFLLAGKLDRPAGGMCPVTGISNLLGSLDMGVSPAFLPGYFPVEAEESWRRFEELWQVGLNRTPGKSAAACLQEDRSIKALLVVDHDEEIIRHVNRIKELEFVVYFGAYQNAFASLATVIFPRLNYVEGDGTYTNSERRVQLSQKKVEPPAGIKPMWEILSRLASALGQPWPYKSAEEIMTEISRVVPQYSGLSHEKLRASLGLRWPVDDRHPGGTEFPLAEETGRGFKFVFDGAADRRQSLRSGKEGVFPFKLVVGRSNYFWHQNSVMKRTFIPRREYNALLLLYPNGFVEVSEEDARALGLREKQPVRIVSEAAEIRLATRISPDILPGMLYIPYFIEEMISGFLHRQVSELEKNEEFFLPVRLEKVE</sequence>
<dbReference type="Pfam" id="PF01568">
    <property type="entry name" value="Molydop_binding"/>
    <property type="match status" value="1"/>
</dbReference>
<comment type="caution">
    <text evidence="6">The sequence shown here is derived from an EMBL/GenBank/DDBJ whole genome shotgun (WGS) entry which is preliminary data.</text>
</comment>
<dbReference type="Gene3D" id="2.20.25.90">
    <property type="entry name" value="ADC-like domains"/>
    <property type="match status" value="1"/>
</dbReference>
<dbReference type="InterPro" id="IPR006657">
    <property type="entry name" value="MoPterin_dinucl-bd_dom"/>
</dbReference>
<name>A0A3E2BQK9_9BACT</name>
<dbReference type="SUPFAM" id="SSF53706">
    <property type="entry name" value="Formate dehydrogenase/DMSO reductase, domains 1-3"/>
    <property type="match status" value="1"/>
</dbReference>
<dbReference type="PROSITE" id="PS51669">
    <property type="entry name" value="4FE4S_MOW_BIS_MGD"/>
    <property type="match status" value="1"/>
</dbReference>
<dbReference type="Pfam" id="PF00384">
    <property type="entry name" value="Molybdopterin"/>
    <property type="match status" value="1"/>
</dbReference>
<keyword evidence="2" id="KW-0479">Metal-binding</keyword>
<dbReference type="GO" id="GO:0043546">
    <property type="term" value="F:molybdopterin cofactor binding"/>
    <property type="evidence" value="ECO:0007669"/>
    <property type="project" value="InterPro"/>
</dbReference>
<dbReference type="GO" id="GO:0022904">
    <property type="term" value="P:respiratory electron transport chain"/>
    <property type="evidence" value="ECO:0007669"/>
    <property type="project" value="TreeGrafter"/>
</dbReference>
<dbReference type="InterPro" id="IPR006656">
    <property type="entry name" value="Mopterin_OxRdtase"/>
</dbReference>
<dbReference type="Gene3D" id="3.40.228.10">
    <property type="entry name" value="Dimethylsulfoxide Reductase, domain 2"/>
    <property type="match status" value="1"/>
</dbReference>
<dbReference type="AlphaFoldDB" id="A0A3E2BQK9"/>
<evidence type="ECO:0000256" key="2">
    <source>
        <dbReference type="ARBA" id="ARBA00022723"/>
    </source>
</evidence>
<dbReference type="PANTHER" id="PTHR43105">
    <property type="entry name" value="RESPIRATORY NITRATE REDUCTASE"/>
    <property type="match status" value="1"/>
</dbReference>
<dbReference type="GO" id="GO:0046872">
    <property type="term" value="F:metal ion binding"/>
    <property type="evidence" value="ECO:0007669"/>
    <property type="project" value="UniProtKB-KW"/>
</dbReference>
<evidence type="ECO:0000313" key="7">
    <source>
        <dbReference type="Proteomes" id="UP000257323"/>
    </source>
</evidence>
<organism evidence="6 7">
    <name type="scientific">Candidatus Saccharicenans subterraneus</name>
    <dbReference type="NCBI Taxonomy" id="2508984"/>
    <lineage>
        <taxon>Bacteria</taxon>
        <taxon>Candidatus Aminicenantota</taxon>
        <taxon>Candidatus Aminicenantia</taxon>
        <taxon>Candidatus Aminicenantales</taxon>
        <taxon>Candidatus Saccharicenantaceae</taxon>
        <taxon>Candidatus Saccharicenans</taxon>
    </lineage>
</organism>
<dbReference type="Proteomes" id="UP000257323">
    <property type="component" value="Unassembled WGS sequence"/>
</dbReference>
<accession>A0A3E2BQK9</accession>
<dbReference type="PANTHER" id="PTHR43105:SF10">
    <property type="entry name" value="NADH-QUINONE OXIDOREDUCTASE SUBUNIT G"/>
    <property type="match status" value="1"/>
</dbReference>
<evidence type="ECO:0000256" key="3">
    <source>
        <dbReference type="ARBA" id="ARBA00023004"/>
    </source>
</evidence>
<keyword evidence="1" id="KW-0004">4Fe-4S</keyword>
<dbReference type="SUPFAM" id="SSF50692">
    <property type="entry name" value="ADC-like"/>
    <property type="match status" value="1"/>
</dbReference>
<evidence type="ECO:0000313" key="6">
    <source>
        <dbReference type="EMBL" id="RFT17009.1"/>
    </source>
</evidence>
<dbReference type="GO" id="GO:0016020">
    <property type="term" value="C:membrane"/>
    <property type="evidence" value="ECO:0007669"/>
    <property type="project" value="TreeGrafter"/>
</dbReference>
<dbReference type="GO" id="GO:0003954">
    <property type="term" value="F:NADH dehydrogenase activity"/>
    <property type="evidence" value="ECO:0007669"/>
    <property type="project" value="TreeGrafter"/>
</dbReference>
<gene>
    <name evidence="6" type="ORF">OP8BY_0951</name>
</gene>
<dbReference type="Pfam" id="PF04879">
    <property type="entry name" value="Molybdop_Fe4S4"/>
    <property type="match status" value="1"/>
</dbReference>
<reference evidence="6 7" key="1">
    <citation type="submission" date="2018-08" db="EMBL/GenBank/DDBJ databases">
        <title>Genome analysis of the thermophilic bacterium of the candidate phylum Aminicenantes from deep subsurface aquifer revealed its physiology and ecological role.</title>
        <authorList>
            <person name="Kadnikov V.V."/>
            <person name="Mardanov A.V."/>
            <person name="Beletsky A.V."/>
            <person name="Karnachuk O.V."/>
            <person name="Ravin N.V."/>
        </authorList>
    </citation>
    <scope>NUCLEOTIDE SEQUENCE [LARGE SCALE GENOMIC DNA]</scope>
    <source>
        <strain evidence="6">BY38</strain>
    </source>
</reference>
<dbReference type="InterPro" id="IPR006963">
    <property type="entry name" value="Mopterin_OxRdtase_4Fe-4S_dom"/>
</dbReference>
<dbReference type="Gene3D" id="2.40.40.20">
    <property type="match status" value="1"/>
</dbReference>
<dbReference type="GO" id="GO:0051539">
    <property type="term" value="F:4 iron, 4 sulfur cluster binding"/>
    <property type="evidence" value="ECO:0007669"/>
    <property type="project" value="UniProtKB-KW"/>
</dbReference>